<sequence length="462" mass="53952">MRSEVDPLTQIFAHVLDNIPVSEGKYPEQLKKARNNLLSPDREYLKDKNIFIDISNITADLPNGRFYTIYNNIRFEMLFNYKKGLPLIVVLNGSKTSMYPEFKRWSWYTFFQGSMLNIADPMYDLYKDLNLGWYFGNDKVDIRRVIVDMILQITAYYNIPNKDIILYSSSGGGAACFEIASLIGGGCTCITINPQIYIYDYYYAPFFERITNLKVGGKDEFERNNTEYWIKRKTDVKYIFIENLASRCDREDIYKLAKNFRIDLKYGLTKKDNIIVWTYEAETDTPHGAQEEYCTYFQIFFLRKLFDDDELIERYRNLYCLFSEQWRKQWALINTNEHADREIREVQLSKQIEKIIDDFLISPTNNDFNNAVLFDCLAPRTTYTIEFYGIKLLGTTSKIVTFGVKDKLQNKLIFRKDIDIVNDGCVISICTGARADSLEVKIYAGQAFHTNGVSLSVQKVII</sequence>
<dbReference type="AlphaFoldDB" id="A0A9D1W0U1"/>
<proteinExistence type="predicted"/>
<comment type="caution">
    <text evidence="1">The sequence shown here is derived from an EMBL/GenBank/DDBJ whole genome shotgun (WGS) entry which is preliminary data.</text>
</comment>
<protein>
    <submittedName>
        <fullName evidence="1">Uncharacterized protein</fullName>
    </submittedName>
</protein>
<accession>A0A9D1W0U1</accession>
<evidence type="ECO:0000313" key="2">
    <source>
        <dbReference type="Proteomes" id="UP000886847"/>
    </source>
</evidence>
<gene>
    <name evidence="1" type="ORF">H9851_04125</name>
</gene>
<organism evidence="1 2">
    <name type="scientific">Candidatus Borkfalkia faecavium</name>
    <dbReference type="NCBI Taxonomy" id="2838508"/>
    <lineage>
        <taxon>Bacteria</taxon>
        <taxon>Bacillati</taxon>
        <taxon>Bacillota</taxon>
        <taxon>Clostridia</taxon>
        <taxon>Christensenellales</taxon>
        <taxon>Christensenellaceae</taxon>
        <taxon>Candidatus Borkfalkia</taxon>
    </lineage>
</organism>
<reference evidence="1" key="2">
    <citation type="submission" date="2021-04" db="EMBL/GenBank/DDBJ databases">
        <authorList>
            <person name="Gilroy R."/>
        </authorList>
    </citation>
    <scope>NUCLEOTIDE SEQUENCE</scope>
    <source>
        <strain evidence="1">2189</strain>
    </source>
</reference>
<dbReference type="Proteomes" id="UP000886847">
    <property type="component" value="Unassembled WGS sequence"/>
</dbReference>
<evidence type="ECO:0000313" key="1">
    <source>
        <dbReference type="EMBL" id="HIX50448.1"/>
    </source>
</evidence>
<name>A0A9D1W0U1_9FIRM</name>
<dbReference type="EMBL" id="DXEW01000020">
    <property type="protein sequence ID" value="HIX50448.1"/>
    <property type="molecule type" value="Genomic_DNA"/>
</dbReference>
<reference evidence="1" key="1">
    <citation type="journal article" date="2021" name="PeerJ">
        <title>Extensive microbial diversity within the chicken gut microbiome revealed by metagenomics and culture.</title>
        <authorList>
            <person name="Gilroy R."/>
            <person name="Ravi A."/>
            <person name="Getino M."/>
            <person name="Pursley I."/>
            <person name="Horton D.L."/>
            <person name="Alikhan N.F."/>
            <person name="Baker D."/>
            <person name="Gharbi K."/>
            <person name="Hall N."/>
            <person name="Watson M."/>
            <person name="Adriaenssens E.M."/>
            <person name="Foster-Nyarko E."/>
            <person name="Jarju S."/>
            <person name="Secka A."/>
            <person name="Antonio M."/>
            <person name="Oren A."/>
            <person name="Chaudhuri R.R."/>
            <person name="La Ragione R."/>
            <person name="Hildebrand F."/>
            <person name="Pallen M.J."/>
        </authorList>
    </citation>
    <scope>NUCLEOTIDE SEQUENCE</scope>
    <source>
        <strain evidence="1">2189</strain>
    </source>
</reference>